<name>A0A3G4ZN25_9VIRU</name>
<dbReference type="InterPro" id="IPR012664">
    <property type="entry name" value="CHP02452"/>
</dbReference>
<dbReference type="EMBL" id="MK071983">
    <property type="protein sequence ID" value="AYV76270.1"/>
    <property type="molecule type" value="Genomic_DNA"/>
</dbReference>
<sequence length="255" mass="28995">MSKIYLINIYKDTKSKCLNGMYAKCQTSVSIKRSTDELKAVKLTPKFDKTIVEIFNMDTLVACHKALREDPVGKICALNMASLFGPGGGAERGAMAQEEELFRRTNYFLTLKDHFYKLINGDVIFSPDVTIIKDVDYNDLEDPFTVSFIASAAPKHPGTKYDKTKNSYKYISYNDREHITNSIDNIFRMAYLQDKDTLVLGALGCGAYANPVNEVVDIFNKCLKQYDGAFKRIIFAVYSRRDDNYDIFNSLIVRL</sequence>
<dbReference type="InterPro" id="IPR043472">
    <property type="entry name" value="Macro_dom-like"/>
</dbReference>
<dbReference type="Gene3D" id="3.40.220.10">
    <property type="entry name" value="Leucine Aminopeptidase, subunit E, domain 1"/>
    <property type="match status" value="1"/>
</dbReference>
<dbReference type="NCBIfam" id="TIGR02452">
    <property type="entry name" value="TIGR02452 family protein"/>
    <property type="match status" value="1"/>
</dbReference>
<evidence type="ECO:0000259" key="1">
    <source>
        <dbReference type="Pfam" id="PF10021"/>
    </source>
</evidence>
<dbReference type="PANTHER" id="PTHR35596">
    <property type="entry name" value="DUF2263 DOMAIN-CONTAINING PROTEIN"/>
    <property type="match status" value="1"/>
</dbReference>
<dbReference type="PIRSF" id="PIRSF014899">
    <property type="entry name" value="UCP014899"/>
    <property type="match status" value="1"/>
</dbReference>
<organism evidence="2">
    <name type="scientific">Terrestrivirus sp</name>
    <dbReference type="NCBI Taxonomy" id="2487775"/>
    <lineage>
        <taxon>Viruses</taxon>
        <taxon>Varidnaviria</taxon>
        <taxon>Bamfordvirae</taxon>
        <taxon>Nucleocytoviricota</taxon>
        <taxon>Megaviricetes</taxon>
        <taxon>Imitervirales</taxon>
        <taxon>Mimiviridae</taxon>
        <taxon>Klosneuvirinae</taxon>
    </lineage>
</organism>
<proteinExistence type="predicted"/>
<dbReference type="Pfam" id="PF10021">
    <property type="entry name" value="PARG_cat_microb"/>
    <property type="match status" value="1"/>
</dbReference>
<dbReference type="PANTHER" id="PTHR35596:SF1">
    <property type="entry name" value="MICROBIAL-TYPE PARG CATALYTIC DOMAIN-CONTAINING PROTEIN"/>
    <property type="match status" value="1"/>
</dbReference>
<dbReference type="SUPFAM" id="SSF52949">
    <property type="entry name" value="Macro domain-like"/>
    <property type="match status" value="1"/>
</dbReference>
<dbReference type="InterPro" id="IPR019261">
    <property type="entry name" value="PARG_cat_microbial"/>
</dbReference>
<accession>A0A3G4ZN25</accession>
<reference evidence="2" key="1">
    <citation type="submission" date="2018-10" db="EMBL/GenBank/DDBJ databases">
        <title>Hidden diversity of soil giant viruses.</title>
        <authorList>
            <person name="Schulz F."/>
            <person name="Alteio L."/>
            <person name="Goudeau D."/>
            <person name="Ryan E.M."/>
            <person name="Malmstrom R.R."/>
            <person name="Blanchard J."/>
            <person name="Woyke T."/>
        </authorList>
    </citation>
    <scope>NUCLEOTIDE SEQUENCE</scope>
    <source>
        <strain evidence="2">TEV1</strain>
    </source>
</reference>
<protein>
    <recommendedName>
        <fullName evidence="1">Microbial-type PARG catalytic domain-containing protein</fullName>
    </recommendedName>
</protein>
<evidence type="ECO:0000313" key="2">
    <source>
        <dbReference type="EMBL" id="AYV76270.1"/>
    </source>
</evidence>
<feature type="domain" description="Microbial-type PARG catalytic" evidence="1">
    <location>
        <begin position="17"/>
        <end position="134"/>
    </location>
</feature>
<gene>
    <name evidence="2" type="ORF">Terrestrivirus5_92</name>
</gene>